<dbReference type="Proteomes" id="UP000018144">
    <property type="component" value="Unassembled WGS sequence"/>
</dbReference>
<dbReference type="EMBL" id="HF936498">
    <property type="protein sequence ID" value="CCX16676.1"/>
    <property type="molecule type" value="Genomic_DNA"/>
</dbReference>
<dbReference type="AlphaFoldDB" id="U4LCS2"/>
<name>U4LCS2_PYROM</name>
<organism evidence="2 3">
    <name type="scientific">Pyronema omphalodes (strain CBS 100304)</name>
    <name type="common">Pyronema confluens</name>
    <dbReference type="NCBI Taxonomy" id="1076935"/>
    <lineage>
        <taxon>Eukaryota</taxon>
        <taxon>Fungi</taxon>
        <taxon>Dikarya</taxon>
        <taxon>Ascomycota</taxon>
        <taxon>Pezizomycotina</taxon>
        <taxon>Pezizomycetes</taxon>
        <taxon>Pezizales</taxon>
        <taxon>Pyronemataceae</taxon>
        <taxon>Pyronema</taxon>
    </lineage>
</organism>
<reference evidence="2 3" key="1">
    <citation type="journal article" date="2013" name="PLoS Genet.">
        <title>The genome and development-dependent transcriptomes of Pyronema confluens: a window into fungal evolution.</title>
        <authorList>
            <person name="Traeger S."/>
            <person name="Altegoer F."/>
            <person name="Freitag M."/>
            <person name="Gabaldon T."/>
            <person name="Kempken F."/>
            <person name="Kumar A."/>
            <person name="Marcet-Houben M."/>
            <person name="Poggeler S."/>
            <person name="Stajich J.E."/>
            <person name="Nowrousian M."/>
        </authorList>
    </citation>
    <scope>NUCLEOTIDE SEQUENCE [LARGE SCALE GENOMIC DNA]</scope>
    <source>
        <strain evidence="3">CBS 100304</strain>
        <tissue evidence="2">Vegetative mycelium</tissue>
    </source>
</reference>
<gene>
    <name evidence="2" type="ORF">PCON_03417</name>
</gene>
<sequence length="102" mass="11325">MIIECQPGSNTAQPFHPPRTPQPHQNTKPPAHPLFCSPNSTLITHNDSTVDGRCITNPNLINYSATEFLFTISTSGFKHPVMSSLPYCHLEEHANLAMMYCS</sequence>
<keyword evidence="3" id="KW-1185">Reference proteome</keyword>
<feature type="region of interest" description="Disordered" evidence="1">
    <location>
        <begin position="1"/>
        <end position="32"/>
    </location>
</feature>
<evidence type="ECO:0000313" key="2">
    <source>
        <dbReference type="EMBL" id="CCX16676.1"/>
    </source>
</evidence>
<evidence type="ECO:0000313" key="3">
    <source>
        <dbReference type="Proteomes" id="UP000018144"/>
    </source>
</evidence>
<accession>U4LCS2</accession>
<protein>
    <submittedName>
        <fullName evidence="2">Uncharacterized protein</fullName>
    </submittedName>
</protein>
<evidence type="ECO:0000256" key="1">
    <source>
        <dbReference type="SAM" id="MobiDB-lite"/>
    </source>
</evidence>
<proteinExistence type="predicted"/>